<evidence type="ECO:0000256" key="1">
    <source>
        <dbReference type="SAM" id="MobiDB-lite"/>
    </source>
</evidence>
<sequence length="306" mass="35189">MSTHSAEASKPFGNITSQEPLVSEGSWSDRLSTAIEGTCKSEEEWLTASTEECGKKPTNYVLGAQCGDQDKYVEVTFTCDKPRTDVYTDILTVKKNYHRKLELTIFGRLAHIVEKESPYTETYNRSIENALTAATLPQIMRLSLGYHYAVPLHLKSYMSRELVFAQAKEYVISLGEWRYYELFRMATDLLMYGNNMDTRIQQIAECDTTNIFKHIEVVSHGKRFDEQIALFPELKEPLTAYYVEYMKDHTFGIAREHLGFLNECGADARLASMYQEIFRPGFMDKKYLDSFSSHVDTPAIFVKKFI</sequence>
<feature type="region of interest" description="Disordered" evidence="1">
    <location>
        <begin position="1"/>
        <end position="26"/>
    </location>
</feature>
<evidence type="ECO:0000313" key="3">
    <source>
        <dbReference type="WBParaSite" id="L893_g12966.t1"/>
    </source>
</evidence>
<keyword evidence="2" id="KW-1185">Reference proteome</keyword>
<protein>
    <submittedName>
        <fullName evidence="3">TENA_THI-4 domain-containing protein</fullName>
    </submittedName>
</protein>
<accession>A0A1I7Y5K2</accession>
<dbReference type="AlphaFoldDB" id="A0A1I7Y5K2"/>
<dbReference type="WBParaSite" id="L893_g12966.t1">
    <property type="protein sequence ID" value="L893_g12966.t1"/>
    <property type="gene ID" value="L893_g12966"/>
</dbReference>
<feature type="compositionally biased region" description="Polar residues" evidence="1">
    <location>
        <begin position="14"/>
        <end position="26"/>
    </location>
</feature>
<name>A0A1I7Y5K2_9BILA</name>
<proteinExistence type="predicted"/>
<evidence type="ECO:0000313" key="2">
    <source>
        <dbReference type="Proteomes" id="UP000095287"/>
    </source>
</evidence>
<dbReference type="Proteomes" id="UP000095287">
    <property type="component" value="Unplaced"/>
</dbReference>
<reference evidence="3" key="1">
    <citation type="submission" date="2016-11" db="UniProtKB">
        <authorList>
            <consortium name="WormBaseParasite"/>
        </authorList>
    </citation>
    <scope>IDENTIFICATION</scope>
</reference>
<organism evidence="2 3">
    <name type="scientific">Steinernema glaseri</name>
    <dbReference type="NCBI Taxonomy" id="37863"/>
    <lineage>
        <taxon>Eukaryota</taxon>
        <taxon>Metazoa</taxon>
        <taxon>Ecdysozoa</taxon>
        <taxon>Nematoda</taxon>
        <taxon>Chromadorea</taxon>
        <taxon>Rhabditida</taxon>
        <taxon>Tylenchina</taxon>
        <taxon>Panagrolaimomorpha</taxon>
        <taxon>Strongyloidoidea</taxon>
        <taxon>Steinernematidae</taxon>
        <taxon>Steinernema</taxon>
    </lineage>
</organism>